<feature type="domain" description="Putative auto-transporter adhesin head GIN" evidence="2">
    <location>
        <begin position="30"/>
        <end position="227"/>
    </location>
</feature>
<organism evidence="3 4">
    <name type="scientific">Tenacibaculum holothuriorum</name>
    <dbReference type="NCBI Taxonomy" id="1635173"/>
    <lineage>
        <taxon>Bacteria</taxon>
        <taxon>Pseudomonadati</taxon>
        <taxon>Bacteroidota</taxon>
        <taxon>Flavobacteriia</taxon>
        <taxon>Flavobacteriales</taxon>
        <taxon>Flavobacteriaceae</taxon>
        <taxon>Tenacibaculum</taxon>
    </lineage>
</organism>
<comment type="caution">
    <text evidence="3">The sequence shown here is derived from an EMBL/GenBank/DDBJ whole genome shotgun (WGS) entry which is preliminary data.</text>
</comment>
<evidence type="ECO:0000259" key="2">
    <source>
        <dbReference type="Pfam" id="PF10988"/>
    </source>
</evidence>
<protein>
    <recommendedName>
        <fullName evidence="2">Putative auto-transporter adhesin head GIN domain-containing protein</fullName>
    </recommendedName>
</protein>
<dbReference type="OrthoDB" id="943856at2"/>
<dbReference type="Pfam" id="PF10988">
    <property type="entry name" value="DUF2807"/>
    <property type="match status" value="1"/>
</dbReference>
<proteinExistence type="predicted"/>
<dbReference type="InterPro" id="IPR021255">
    <property type="entry name" value="DUF2807"/>
</dbReference>
<reference evidence="3 4" key="1">
    <citation type="submission" date="2015-03" db="EMBL/GenBank/DDBJ databases">
        <title>Genome sequence of Tenacibaculum sp. S2-2, isolated from intestinal microbiota of sea cucumber, Apostichopus japonicas.</title>
        <authorList>
            <person name="Shao Z."/>
            <person name="Wang L."/>
            <person name="Li X."/>
        </authorList>
    </citation>
    <scope>NUCLEOTIDE SEQUENCE [LARGE SCALE GENOMIC DNA]</scope>
    <source>
        <strain evidence="3 4">S2-2</strain>
    </source>
</reference>
<evidence type="ECO:0000313" key="3">
    <source>
        <dbReference type="EMBL" id="OSY89251.1"/>
    </source>
</evidence>
<dbReference type="PANTHER" id="PTHR39200">
    <property type="entry name" value="HYPOTHETICAL EXPORTED PROTEIN"/>
    <property type="match status" value="1"/>
</dbReference>
<dbReference type="Proteomes" id="UP000194221">
    <property type="component" value="Unassembled WGS sequence"/>
</dbReference>
<gene>
    <name evidence="3" type="ORF">WH52_00975</name>
</gene>
<feature type="signal peptide" evidence="1">
    <location>
        <begin position="1"/>
        <end position="20"/>
    </location>
</feature>
<dbReference type="EMBL" id="LAPZ01000001">
    <property type="protein sequence ID" value="OSY89251.1"/>
    <property type="molecule type" value="Genomic_DNA"/>
</dbReference>
<evidence type="ECO:0000256" key="1">
    <source>
        <dbReference type="SAM" id="SignalP"/>
    </source>
</evidence>
<accession>A0A1Y2PGX7</accession>
<name>A0A1Y2PGX7_9FLAO</name>
<sequence length="243" mass="27359">MKNKHLYTVIFTFMSLCLMAQSKKFTVKSFKKIIISPHIEVEFKKGDNELVEIIENHSGLNIDVKGKTLHLYLNDAKISSPTKKIKVNGHTQKVPIYKETLVKAIITYKNVETFALRGEQDFLFKSPIVQDKLTLNIYGEPDVTLENIELKKMKTTLYGAGKFSIAKGKVDEQKYTVYGEARIKVSEVKSNQTKVLAYGDANVKVNVSERLKVTSYGEAKVYYKGSPKISKGIIIGSTIIEAL</sequence>
<keyword evidence="1" id="KW-0732">Signal</keyword>
<dbReference type="PANTHER" id="PTHR39200:SF1">
    <property type="entry name" value="AUTO-TRANSPORTER ADHESIN HEAD GIN DOMAIN-CONTAINING PROTEIN-RELATED"/>
    <property type="match status" value="1"/>
</dbReference>
<keyword evidence="4" id="KW-1185">Reference proteome</keyword>
<dbReference type="RefSeq" id="WP_086029049.1">
    <property type="nucleotide sequence ID" value="NZ_LAPZ01000001.1"/>
</dbReference>
<dbReference type="InParanoid" id="A0A1Y2PGX7"/>
<feature type="chain" id="PRO_5012146911" description="Putative auto-transporter adhesin head GIN domain-containing protein" evidence="1">
    <location>
        <begin position="21"/>
        <end position="243"/>
    </location>
</feature>
<dbReference type="Gene3D" id="2.160.20.120">
    <property type="match status" value="1"/>
</dbReference>
<dbReference type="AlphaFoldDB" id="A0A1Y2PGX7"/>
<evidence type="ECO:0000313" key="4">
    <source>
        <dbReference type="Proteomes" id="UP000194221"/>
    </source>
</evidence>
<dbReference type="STRING" id="1635173.WH52_00975"/>